<dbReference type="Proteomes" id="UP000050741">
    <property type="component" value="Unassembled WGS sequence"/>
</dbReference>
<dbReference type="AlphaFoldDB" id="A0A183CKW6"/>
<evidence type="ECO:0000256" key="1">
    <source>
        <dbReference type="SAM" id="MobiDB-lite"/>
    </source>
</evidence>
<feature type="region of interest" description="Disordered" evidence="1">
    <location>
        <begin position="23"/>
        <end position="66"/>
    </location>
</feature>
<reference evidence="3" key="3">
    <citation type="submission" date="2016-06" db="UniProtKB">
        <authorList>
            <consortium name="WormBaseParasite"/>
        </authorList>
    </citation>
    <scope>IDENTIFICATION</scope>
</reference>
<evidence type="ECO:0000313" key="3">
    <source>
        <dbReference type="WBParaSite" id="GPLIN_001352200"/>
    </source>
</evidence>
<dbReference type="WBParaSite" id="GPLIN_001352200">
    <property type="protein sequence ID" value="GPLIN_001352200"/>
    <property type="gene ID" value="GPLIN_001352200"/>
</dbReference>
<feature type="compositionally biased region" description="Polar residues" evidence="1">
    <location>
        <begin position="42"/>
        <end position="52"/>
    </location>
</feature>
<organism evidence="2 3">
    <name type="scientific">Globodera pallida</name>
    <name type="common">Potato cyst nematode worm</name>
    <name type="synonym">Heterodera pallida</name>
    <dbReference type="NCBI Taxonomy" id="36090"/>
    <lineage>
        <taxon>Eukaryota</taxon>
        <taxon>Metazoa</taxon>
        <taxon>Ecdysozoa</taxon>
        <taxon>Nematoda</taxon>
        <taxon>Chromadorea</taxon>
        <taxon>Rhabditida</taxon>
        <taxon>Tylenchina</taxon>
        <taxon>Tylenchomorpha</taxon>
        <taxon>Tylenchoidea</taxon>
        <taxon>Heteroderidae</taxon>
        <taxon>Heteroderinae</taxon>
        <taxon>Globodera</taxon>
    </lineage>
</organism>
<evidence type="ECO:0000313" key="2">
    <source>
        <dbReference type="Proteomes" id="UP000050741"/>
    </source>
</evidence>
<keyword evidence="2" id="KW-1185">Reference proteome</keyword>
<reference evidence="2" key="1">
    <citation type="submission" date="2013-12" db="EMBL/GenBank/DDBJ databases">
        <authorList>
            <person name="Aslett M."/>
        </authorList>
    </citation>
    <scope>NUCLEOTIDE SEQUENCE [LARGE SCALE GENOMIC DNA]</scope>
    <source>
        <strain evidence="2">Lindley</strain>
    </source>
</reference>
<reference evidence="2" key="2">
    <citation type="submission" date="2014-05" db="EMBL/GenBank/DDBJ databases">
        <title>The genome and life-stage specific transcriptomes of Globodera pallida elucidate key aspects of plant parasitism by a cyst nematode.</title>
        <authorList>
            <person name="Cotton J.A."/>
            <person name="Lilley C.J."/>
            <person name="Jones L.M."/>
            <person name="Kikuchi T."/>
            <person name="Reid A.J."/>
            <person name="Thorpe P."/>
            <person name="Tsai I.J."/>
            <person name="Beasley H."/>
            <person name="Blok V."/>
            <person name="Cock P.J.A."/>
            <person name="Van den Akker S.E."/>
            <person name="Holroyd N."/>
            <person name="Hunt M."/>
            <person name="Mantelin S."/>
            <person name="Naghra H."/>
            <person name="Pain A."/>
            <person name="Palomares-Rius J.E."/>
            <person name="Zarowiecki M."/>
            <person name="Berriman M."/>
            <person name="Jones J.T."/>
            <person name="Urwin P.E."/>
        </authorList>
    </citation>
    <scope>NUCLEOTIDE SEQUENCE [LARGE SCALE GENOMIC DNA]</scope>
    <source>
        <strain evidence="2">Lindley</strain>
    </source>
</reference>
<accession>A0A183CKW6</accession>
<feature type="compositionally biased region" description="Basic and acidic residues" evidence="1">
    <location>
        <begin position="24"/>
        <end position="41"/>
    </location>
</feature>
<name>A0A183CKW6_GLOPA</name>
<protein>
    <submittedName>
        <fullName evidence="3">Uncharacterized protein</fullName>
    </submittedName>
</protein>
<sequence length="88" mass="10261">MNKCAQVIQRYLELKQQQQKQHLLKSDQQRRLWKVSEEEQQQHNNSCGSGRPSSLPLPISNNKMRTNHPCQQPFDFSAIYFDVQSGCA</sequence>
<proteinExistence type="predicted"/>